<dbReference type="RefSeq" id="WP_075071828.1">
    <property type="nucleotide sequence ID" value="NZ_DF967972.1"/>
</dbReference>
<accession>A0A0S7BB31</accession>
<dbReference type="Proteomes" id="UP000055060">
    <property type="component" value="Unassembled WGS sequence"/>
</dbReference>
<evidence type="ECO:0008006" key="4">
    <source>
        <dbReference type="Google" id="ProtNLM"/>
    </source>
</evidence>
<organism evidence="2">
    <name type="scientific">Longilinea arvoryzae</name>
    <dbReference type="NCBI Taxonomy" id="360412"/>
    <lineage>
        <taxon>Bacteria</taxon>
        <taxon>Bacillati</taxon>
        <taxon>Chloroflexota</taxon>
        <taxon>Anaerolineae</taxon>
        <taxon>Anaerolineales</taxon>
        <taxon>Anaerolineaceae</taxon>
        <taxon>Longilinea</taxon>
    </lineage>
</organism>
<sequence length="227" mass="24032">MKLRHRLFILVACGLLLSACGNALATPIDRKTPLALQPSPTLPAATLTPQATDELAPFPPAVTAARQALADRLGTQPDAVAVAGYVAANWSDACLELGSASESCALAVTPGYRVFLKVGENFYIFHTNQTGDLVRQELTPADIPQAAVNARQALAARLGLDLDLLITVVSVEEVEWPDSCLGVSSPDVMCAQMVTPGYRVALEYAGLKYEYHTDLSGERVVAATIAP</sequence>
<keyword evidence="1" id="KW-0732">Signal</keyword>
<reference evidence="2" key="1">
    <citation type="submission" date="2015-07" db="EMBL/GenBank/DDBJ databases">
        <title>Draft Genome Sequences of Anaerolinea thermolimosa IMO-1, Bellilinea caldifistulae GOMI-1, Leptolinea tardivitalis YMTK-2, Levilinea saccharolytica KIBI-1,Longilinea arvoryzae KOME-1, Previously Described as Members of the Anaerolineaceae (Chloroflexi).</title>
        <authorList>
            <person name="Sekiguchi Y."/>
            <person name="Ohashi A."/>
            <person name="Matsuura N."/>
            <person name="Tourlousse M.D."/>
        </authorList>
    </citation>
    <scope>NUCLEOTIDE SEQUENCE [LARGE SCALE GENOMIC DNA]</scope>
    <source>
        <strain evidence="2">KOME-1</strain>
    </source>
</reference>
<protein>
    <recommendedName>
        <fullName evidence="4">Lipoprotein</fullName>
    </recommendedName>
</protein>
<keyword evidence="3" id="KW-1185">Reference proteome</keyword>
<proteinExistence type="predicted"/>
<evidence type="ECO:0000313" key="3">
    <source>
        <dbReference type="Proteomes" id="UP000055060"/>
    </source>
</evidence>
<feature type="signal peptide" evidence="1">
    <location>
        <begin position="1"/>
        <end position="25"/>
    </location>
</feature>
<gene>
    <name evidence="2" type="ORF">LARV_00132</name>
</gene>
<dbReference type="OrthoDB" id="5801841at2"/>
<feature type="chain" id="PRO_5006632859" description="Lipoprotein" evidence="1">
    <location>
        <begin position="26"/>
        <end position="227"/>
    </location>
</feature>
<dbReference type="PROSITE" id="PS51257">
    <property type="entry name" value="PROKAR_LIPOPROTEIN"/>
    <property type="match status" value="1"/>
</dbReference>
<dbReference type="STRING" id="360412.LARV_00132"/>
<dbReference type="EMBL" id="DF967972">
    <property type="protein sequence ID" value="GAP12397.1"/>
    <property type="molecule type" value="Genomic_DNA"/>
</dbReference>
<evidence type="ECO:0000313" key="2">
    <source>
        <dbReference type="EMBL" id="GAP12397.1"/>
    </source>
</evidence>
<dbReference type="AlphaFoldDB" id="A0A0S7BB31"/>
<evidence type="ECO:0000256" key="1">
    <source>
        <dbReference type="SAM" id="SignalP"/>
    </source>
</evidence>
<name>A0A0S7BB31_9CHLR</name>